<dbReference type="Proteomes" id="UP000001062">
    <property type="component" value="Chromosome"/>
</dbReference>
<accession>F2K005</accession>
<evidence type="ECO:0000313" key="1">
    <source>
        <dbReference type="EMBL" id="ADZ92117.1"/>
    </source>
</evidence>
<protein>
    <submittedName>
        <fullName evidence="1">Uncharacterized protein</fullName>
    </submittedName>
</protein>
<dbReference type="HOGENOM" id="CLU_3201817_0_0_6"/>
<reference evidence="1 2" key="1">
    <citation type="journal article" date="2012" name="Stand. Genomic Sci.">
        <title>Complete genome sequence of the melanogenic marine bacterium Marinomonas mediterranea type strain (MMB-1(T)).</title>
        <authorList>
            <person name="Lucas-Elio P."/>
            <person name="Goodwin L."/>
            <person name="Woyke T."/>
            <person name="Pitluck S."/>
            <person name="Nolan M."/>
            <person name="Kyrpides N.C."/>
            <person name="Detter J.C."/>
            <person name="Copeland A."/>
            <person name="Teshima H."/>
            <person name="Bruce D."/>
            <person name="Detter C."/>
            <person name="Tapia R."/>
            <person name="Han S."/>
            <person name="Land M.L."/>
            <person name="Ivanova N."/>
            <person name="Mikhailova N."/>
            <person name="Johnston A.W."/>
            <person name="Sanchez-Amat A."/>
        </authorList>
    </citation>
    <scope>NUCLEOTIDE SEQUENCE [LARGE SCALE GENOMIC DNA]</scope>
    <source>
        <strain evidence="2">ATCC 700492 / JCM 21426 / NBRC 103028 / MMB-1</strain>
    </source>
</reference>
<dbReference type="KEGG" id="mme:Marme_2895"/>
<keyword evidence="2" id="KW-1185">Reference proteome</keyword>
<name>F2K005_MARM1</name>
<dbReference type="EMBL" id="CP002583">
    <property type="protein sequence ID" value="ADZ92117.1"/>
    <property type="molecule type" value="Genomic_DNA"/>
</dbReference>
<dbReference type="AlphaFoldDB" id="F2K005"/>
<evidence type="ECO:0000313" key="2">
    <source>
        <dbReference type="Proteomes" id="UP000001062"/>
    </source>
</evidence>
<organism evidence="1 2">
    <name type="scientific">Marinomonas mediterranea (strain ATCC 700492 / JCM 21426 / NBRC 103028 / MMB-1)</name>
    <dbReference type="NCBI Taxonomy" id="717774"/>
    <lineage>
        <taxon>Bacteria</taxon>
        <taxon>Pseudomonadati</taxon>
        <taxon>Pseudomonadota</taxon>
        <taxon>Gammaproteobacteria</taxon>
        <taxon>Oceanospirillales</taxon>
        <taxon>Oceanospirillaceae</taxon>
        <taxon>Marinomonas</taxon>
    </lineage>
</organism>
<sequence>MQIWSFVLFSSHYEVTMCTVFENEVFIEALRQSVTKSSVHYGTQT</sequence>
<proteinExistence type="predicted"/>
<dbReference type="STRING" id="717774.Marme_2895"/>
<gene>
    <name evidence="1" type="ordered locus">Marme_2895</name>
</gene>